<dbReference type="PROSITE" id="PS50825">
    <property type="entry name" value="HYR"/>
    <property type="match status" value="1"/>
</dbReference>
<dbReference type="InterPro" id="IPR003410">
    <property type="entry name" value="HYR_dom"/>
</dbReference>
<dbReference type="InterPro" id="IPR046338">
    <property type="entry name" value="GAIN_dom_sf"/>
</dbReference>
<feature type="domain" description="HYR" evidence="2">
    <location>
        <begin position="1"/>
        <end position="89"/>
    </location>
</feature>
<dbReference type="PANTHER" id="PTHR45692:SF1">
    <property type="entry name" value="G-PROTEIN COUPLED RECEPTORS FAMILY 2 PROFILE 2 DOMAIN-CONTAINING PROTEIN"/>
    <property type="match status" value="1"/>
</dbReference>
<evidence type="ECO:0000256" key="1">
    <source>
        <dbReference type="ARBA" id="ARBA00022737"/>
    </source>
</evidence>
<protein>
    <recommendedName>
        <fullName evidence="2">HYR domain-containing protein</fullName>
    </recommendedName>
</protein>
<name>A0A2G8JU13_STIJA</name>
<keyword evidence="4" id="KW-1185">Reference proteome</keyword>
<evidence type="ECO:0000313" key="4">
    <source>
        <dbReference type="Proteomes" id="UP000230750"/>
    </source>
</evidence>
<dbReference type="Proteomes" id="UP000230750">
    <property type="component" value="Unassembled WGS sequence"/>
</dbReference>
<accession>A0A2G8JU13</accession>
<sequence length="455" mass="49454">MNSFVPTRMSADIIIDVPTDCVRTSFHVDWIEPSDVTEEESVFVTRSDIAREGPAPGDAFNPGVHTISYRPTERNSDFENCTFSVTLNANCPSDNVGTIIGPMQFGSTRVGSFSNSTLRFCPMSFGNMTLSTANVSRAVASCIYNADLGPVWREPADLTDCLKGVTDRFTLILQVLNNITVRLEQKLFVSHNEIVEVGLAIDSFSRLNDDNVDDPDFINQNAQLLRKLIRLNITSVEVTNIVLSVVNNLFGMDDSNDAADDRSLNGILTSLEDQARTQISSGQSYTGVEENVALFNVVLNGTGERVSLSFGNFKLELSDPDESVLGELDQSMLRTTGDRIDTPQNAVLTSISLPKNIQTLTNGGSLMVSFFLYRDASLFQSTGQTVGLLGPSVRQVVGSQVIATIIHNVSASSTFNQSDQLVTTFTPIMLYVLTVLTDGSKLCVYIFSSGIDGGV</sequence>
<keyword evidence="1" id="KW-0677">Repeat</keyword>
<dbReference type="EMBL" id="MRZV01001259">
    <property type="protein sequence ID" value="PIK39252.1"/>
    <property type="molecule type" value="Genomic_DNA"/>
</dbReference>
<dbReference type="AlphaFoldDB" id="A0A2G8JU13"/>
<gene>
    <name evidence="3" type="ORF">BSL78_23912</name>
</gene>
<organism evidence="3 4">
    <name type="scientific">Stichopus japonicus</name>
    <name type="common">Sea cucumber</name>
    <dbReference type="NCBI Taxonomy" id="307972"/>
    <lineage>
        <taxon>Eukaryota</taxon>
        <taxon>Metazoa</taxon>
        <taxon>Echinodermata</taxon>
        <taxon>Eleutherozoa</taxon>
        <taxon>Echinozoa</taxon>
        <taxon>Holothuroidea</taxon>
        <taxon>Aspidochirotacea</taxon>
        <taxon>Aspidochirotida</taxon>
        <taxon>Stichopodidae</taxon>
        <taxon>Apostichopus</taxon>
    </lineage>
</organism>
<dbReference type="PANTHER" id="PTHR45692">
    <property type="entry name" value="G_PROTEIN_RECEP_F2_4 DOMAIN-CONTAINING PROTEIN"/>
    <property type="match status" value="1"/>
</dbReference>
<evidence type="ECO:0000259" key="2">
    <source>
        <dbReference type="PROSITE" id="PS50825"/>
    </source>
</evidence>
<reference evidence="3 4" key="1">
    <citation type="journal article" date="2017" name="PLoS Biol.">
        <title>The sea cucumber genome provides insights into morphological evolution and visceral regeneration.</title>
        <authorList>
            <person name="Zhang X."/>
            <person name="Sun L."/>
            <person name="Yuan J."/>
            <person name="Sun Y."/>
            <person name="Gao Y."/>
            <person name="Zhang L."/>
            <person name="Li S."/>
            <person name="Dai H."/>
            <person name="Hamel J.F."/>
            <person name="Liu C."/>
            <person name="Yu Y."/>
            <person name="Liu S."/>
            <person name="Lin W."/>
            <person name="Guo K."/>
            <person name="Jin S."/>
            <person name="Xu P."/>
            <person name="Storey K.B."/>
            <person name="Huan P."/>
            <person name="Zhang T."/>
            <person name="Zhou Y."/>
            <person name="Zhang J."/>
            <person name="Lin C."/>
            <person name="Li X."/>
            <person name="Xing L."/>
            <person name="Huo D."/>
            <person name="Sun M."/>
            <person name="Wang L."/>
            <person name="Mercier A."/>
            <person name="Li F."/>
            <person name="Yang H."/>
            <person name="Xiang J."/>
        </authorList>
    </citation>
    <scope>NUCLEOTIDE SEQUENCE [LARGE SCALE GENOMIC DNA]</scope>
    <source>
        <strain evidence="3">Shaxun</strain>
        <tissue evidence="3">Muscle</tissue>
    </source>
</reference>
<evidence type="ECO:0000313" key="3">
    <source>
        <dbReference type="EMBL" id="PIK39252.1"/>
    </source>
</evidence>
<dbReference type="Gene3D" id="2.60.220.50">
    <property type="match status" value="1"/>
</dbReference>
<comment type="caution">
    <text evidence="3">The sequence shown here is derived from an EMBL/GenBank/DDBJ whole genome shotgun (WGS) entry which is preliminary data.</text>
</comment>
<proteinExistence type="predicted"/>